<dbReference type="RefSeq" id="WP_145287670.1">
    <property type="nucleotide sequence ID" value="NZ_CP036318.1"/>
</dbReference>
<dbReference type="GO" id="GO:0009313">
    <property type="term" value="P:oligosaccharide catabolic process"/>
    <property type="evidence" value="ECO:0007669"/>
    <property type="project" value="TreeGrafter"/>
</dbReference>
<dbReference type="PANTHER" id="PTHR10628">
    <property type="entry name" value="SIALIDASE"/>
    <property type="match status" value="1"/>
</dbReference>
<evidence type="ECO:0000256" key="4">
    <source>
        <dbReference type="SAM" id="SignalP"/>
    </source>
</evidence>
<feature type="chain" id="PRO_5021728468" description="exo-alpha-sialidase" evidence="4">
    <location>
        <begin position="28"/>
        <end position="684"/>
    </location>
</feature>
<accession>A0A518IXS3</accession>
<keyword evidence="7" id="KW-1185">Reference proteome</keyword>
<dbReference type="GO" id="GO:0004308">
    <property type="term" value="F:exo-alpha-sialidase activity"/>
    <property type="evidence" value="ECO:0007669"/>
    <property type="project" value="UniProtKB-EC"/>
</dbReference>
<evidence type="ECO:0000256" key="1">
    <source>
        <dbReference type="ARBA" id="ARBA00000427"/>
    </source>
</evidence>
<dbReference type="EC" id="3.2.1.18" evidence="3"/>
<gene>
    <name evidence="6" type="ORF">Mal33_39070</name>
</gene>
<feature type="signal peptide" evidence="4">
    <location>
        <begin position="1"/>
        <end position="27"/>
    </location>
</feature>
<keyword evidence="4" id="KW-0732">Signal</keyword>
<evidence type="ECO:0000259" key="5">
    <source>
        <dbReference type="Pfam" id="PF13088"/>
    </source>
</evidence>
<organism evidence="6 7">
    <name type="scientific">Rosistilla oblonga</name>
    <dbReference type="NCBI Taxonomy" id="2527990"/>
    <lineage>
        <taxon>Bacteria</taxon>
        <taxon>Pseudomonadati</taxon>
        <taxon>Planctomycetota</taxon>
        <taxon>Planctomycetia</taxon>
        <taxon>Pirellulales</taxon>
        <taxon>Pirellulaceae</taxon>
        <taxon>Rosistilla</taxon>
    </lineage>
</organism>
<comment type="catalytic activity">
    <reaction evidence="1">
        <text>Hydrolysis of alpha-(2-&gt;3)-, alpha-(2-&gt;6)-, alpha-(2-&gt;8)- glycosidic linkages of terminal sialic acid residues in oligosaccharides, glycoproteins, glycolipids, colominic acid and synthetic substrates.</text>
        <dbReference type="EC" id="3.2.1.18"/>
    </reaction>
</comment>
<dbReference type="InterPro" id="IPR036278">
    <property type="entry name" value="Sialidase_sf"/>
</dbReference>
<dbReference type="EMBL" id="CP036318">
    <property type="protein sequence ID" value="QDV57892.1"/>
    <property type="molecule type" value="Genomic_DNA"/>
</dbReference>
<evidence type="ECO:0000313" key="7">
    <source>
        <dbReference type="Proteomes" id="UP000316770"/>
    </source>
</evidence>
<evidence type="ECO:0000313" key="6">
    <source>
        <dbReference type="EMBL" id="QDV57892.1"/>
    </source>
</evidence>
<name>A0A518IXS3_9BACT</name>
<protein>
    <recommendedName>
        <fullName evidence="3">exo-alpha-sialidase</fullName>
        <ecNumber evidence="3">3.2.1.18</ecNumber>
    </recommendedName>
</protein>
<dbReference type="Gene3D" id="2.60.40.1290">
    <property type="match status" value="1"/>
</dbReference>
<proteinExistence type="inferred from homology"/>
<dbReference type="InterPro" id="IPR026856">
    <property type="entry name" value="Sialidase_fam"/>
</dbReference>
<evidence type="ECO:0000256" key="2">
    <source>
        <dbReference type="ARBA" id="ARBA00009348"/>
    </source>
</evidence>
<dbReference type="GO" id="GO:0005737">
    <property type="term" value="C:cytoplasm"/>
    <property type="evidence" value="ECO:0007669"/>
    <property type="project" value="TreeGrafter"/>
</dbReference>
<dbReference type="GO" id="GO:0016020">
    <property type="term" value="C:membrane"/>
    <property type="evidence" value="ECO:0007669"/>
    <property type="project" value="TreeGrafter"/>
</dbReference>
<dbReference type="GO" id="GO:0006689">
    <property type="term" value="P:ganglioside catabolic process"/>
    <property type="evidence" value="ECO:0007669"/>
    <property type="project" value="TreeGrafter"/>
</dbReference>
<keyword evidence="6" id="KW-0326">Glycosidase</keyword>
<reference evidence="6 7" key="1">
    <citation type="submission" date="2019-02" db="EMBL/GenBank/DDBJ databases">
        <title>Deep-cultivation of Planctomycetes and their phenomic and genomic characterization uncovers novel biology.</title>
        <authorList>
            <person name="Wiegand S."/>
            <person name="Jogler M."/>
            <person name="Boedeker C."/>
            <person name="Pinto D."/>
            <person name="Vollmers J."/>
            <person name="Rivas-Marin E."/>
            <person name="Kohn T."/>
            <person name="Peeters S.H."/>
            <person name="Heuer A."/>
            <person name="Rast P."/>
            <person name="Oberbeckmann S."/>
            <person name="Bunk B."/>
            <person name="Jeske O."/>
            <person name="Meyerdierks A."/>
            <person name="Storesund J.E."/>
            <person name="Kallscheuer N."/>
            <person name="Luecker S."/>
            <person name="Lage O.M."/>
            <person name="Pohl T."/>
            <person name="Merkel B.J."/>
            <person name="Hornburger P."/>
            <person name="Mueller R.-W."/>
            <person name="Bruemmer F."/>
            <person name="Labrenz M."/>
            <person name="Spormann A.M."/>
            <person name="Op den Camp H."/>
            <person name="Overmann J."/>
            <person name="Amann R."/>
            <person name="Jetten M.S.M."/>
            <person name="Mascher T."/>
            <person name="Medema M.H."/>
            <person name="Devos D.P."/>
            <person name="Kaster A.-K."/>
            <person name="Ovreas L."/>
            <person name="Rohde M."/>
            <person name="Galperin M.Y."/>
            <person name="Jogler C."/>
        </authorList>
    </citation>
    <scope>NUCLEOTIDE SEQUENCE [LARGE SCALE GENOMIC DNA]</scope>
    <source>
        <strain evidence="6 7">Mal33</strain>
    </source>
</reference>
<evidence type="ECO:0000256" key="3">
    <source>
        <dbReference type="ARBA" id="ARBA00012733"/>
    </source>
</evidence>
<dbReference type="PANTHER" id="PTHR10628:SF30">
    <property type="entry name" value="EXO-ALPHA-SIALIDASE"/>
    <property type="match status" value="1"/>
</dbReference>
<dbReference type="InterPro" id="IPR011040">
    <property type="entry name" value="Sialidase"/>
</dbReference>
<dbReference type="Proteomes" id="UP000316770">
    <property type="component" value="Chromosome"/>
</dbReference>
<dbReference type="SUPFAM" id="SSF50939">
    <property type="entry name" value="Sialidases"/>
    <property type="match status" value="1"/>
</dbReference>
<dbReference type="Gene3D" id="2.120.10.10">
    <property type="match status" value="1"/>
</dbReference>
<sequence length="684" mass="75043" precursor="true">MTTSCAFPSRWFWTILCILSLVGSVSADEAARDSGADSGSRTTSFEEVKSGRFEKLDTNLGTLTSDSGVASVSARHAHSGRQALHLAGGEKTVVRLQLPDAVDTSGTLSFRAERWTQRAPFTFRVEKKAGDDWTEIFRGDDVVRVGRSFLSHVIVPINDDSVEQLRFTCTSPADAGILIDDLTIGPAEPQKVTNVEVVPFSLPALVGTQSSSLVKLKVEVTGILDPISIVELRARVDGAQQIESLQVGDGEPVELADNAVTTLRTSQPLEQGENIVWLRCRLREDANIDRQVGATIERVKFSNGETVELDSPIQRQRMGVAMRQHGDDDVHTYRIPGLATTNRGTLIGVYDIRHRSARDLPGDIDVGMSRSTDGGRTWEPMKTIIDMGGDPKWKYDGVGDPAVLVDRNTGTIWVAGTWSHGDRAWRGSGQGLAPEETGQLMLVRSDDDGLTWSQPINITEQIKRPQWCFILQGPGKGITMRDGTIVFAAQYQDPPEQQRLPHSTIIYSKDHGETWHVGTGAFDDTTEAQVVEVEPGVLMLNCRYNRDSARVVMTTRDMGKTWQKHPTSELALIEPQACMASLIDADREVGRDVGGWLLFSNPNSLRGRNHITIKASADRGSTWPKQHQVLLDEGNGAGYSCMTMIDEKTVGILYEGSQAQLTFQRIPLSDIVSPIGSTRNSPDE</sequence>
<dbReference type="Pfam" id="PF13088">
    <property type="entry name" value="BNR_2"/>
    <property type="match status" value="1"/>
</dbReference>
<comment type="similarity">
    <text evidence="2">Belongs to the glycosyl hydrolase 33 family.</text>
</comment>
<dbReference type="AlphaFoldDB" id="A0A518IXS3"/>
<feature type="domain" description="Sialidase" evidence="5">
    <location>
        <begin position="362"/>
        <end position="646"/>
    </location>
</feature>
<dbReference type="CDD" id="cd15482">
    <property type="entry name" value="Sialidase_non-viral"/>
    <property type="match status" value="1"/>
</dbReference>
<keyword evidence="6" id="KW-0378">Hydrolase</keyword>